<sequence>MCAKTGGGKSASLSDQAITSCDTRNDGCSGGYPSTAMEQGGLCSLESYPYTDCKNIDVKISEVVQVQASEQALIAAIQKSPVAVAVAAGNNAWKQYKSGVLSSCDTCQTDHGVLANGYTNDA</sequence>
<feature type="domain" description="Peptidase C1A papain C-terminal" evidence="4">
    <location>
        <begin position="1"/>
        <end position="122"/>
    </location>
</feature>
<evidence type="ECO:0000313" key="6">
    <source>
        <dbReference type="Proteomes" id="UP001146120"/>
    </source>
</evidence>
<dbReference type="Pfam" id="PF00112">
    <property type="entry name" value="Peptidase_C1"/>
    <property type="match status" value="1"/>
</dbReference>
<dbReference type="SUPFAM" id="SSF54001">
    <property type="entry name" value="Cysteine proteinases"/>
    <property type="match status" value="1"/>
</dbReference>
<keyword evidence="2" id="KW-0865">Zymogen</keyword>
<dbReference type="SMART" id="SM00645">
    <property type="entry name" value="Pept_C1"/>
    <property type="match status" value="1"/>
</dbReference>
<comment type="similarity">
    <text evidence="1">Belongs to the peptidase C1 family.</text>
</comment>
<dbReference type="PANTHER" id="PTHR12411">
    <property type="entry name" value="CYSTEINE PROTEASE FAMILY C1-RELATED"/>
    <property type="match status" value="1"/>
</dbReference>
<organism evidence="5 6">
    <name type="scientific">Lagenidium giganteum</name>
    <dbReference type="NCBI Taxonomy" id="4803"/>
    <lineage>
        <taxon>Eukaryota</taxon>
        <taxon>Sar</taxon>
        <taxon>Stramenopiles</taxon>
        <taxon>Oomycota</taxon>
        <taxon>Peronosporomycetes</taxon>
        <taxon>Pythiales</taxon>
        <taxon>Pythiaceae</taxon>
    </lineage>
</organism>
<proteinExistence type="inferred from homology"/>
<evidence type="ECO:0000313" key="5">
    <source>
        <dbReference type="EMBL" id="DBA04676.1"/>
    </source>
</evidence>
<dbReference type="InterPro" id="IPR000668">
    <property type="entry name" value="Peptidase_C1A_C"/>
</dbReference>
<feature type="region of interest" description="Disordered" evidence="3">
    <location>
        <begin position="1"/>
        <end position="25"/>
    </location>
</feature>
<evidence type="ECO:0000256" key="2">
    <source>
        <dbReference type="ARBA" id="ARBA00023145"/>
    </source>
</evidence>
<dbReference type="InterPro" id="IPR013128">
    <property type="entry name" value="Peptidase_C1A"/>
</dbReference>
<dbReference type="Gene3D" id="3.90.70.10">
    <property type="entry name" value="Cysteine proteinases"/>
    <property type="match status" value="1"/>
</dbReference>
<protein>
    <recommendedName>
        <fullName evidence="4">Peptidase C1A papain C-terminal domain-containing protein</fullName>
    </recommendedName>
</protein>
<reference evidence="5" key="2">
    <citation type="journal article" date="2023" name="Microbiol Resour">
        <title>Decontamination and Annotation of the Draft Genome Sequence of the Oomycete Lagenidium giganteum ARSEF 373.</title>
        <authorList>
            <person name="Morgan W.R."/>
            <person name="Tartar A."/>
        </authorList>
    </citation>
    <scope>NUCLEOTIDE SEQUENCE</scope>
    <source>
        <strain evidence="5">ARSEF 373</strain>
    </source>
</reference>
<evidence type="ECO:0000256" key="3">
    <source>
        <dbReference type="SAM" id="MobiDB-lite"/>
    </source>
</evidence>
<dbReference type="GO" id="GO:0008234">
    <property type="term" value="F:cysteine-type peptidase activity"/>
    <property type="evidence" value="ECO:0007669"/>
    <property type="project" value="InterPro"/>
</dbReference>
<gene>
    <name evidence="5" type="ORF">N0F65_012259</name>
</gene>
<accession>A0AAV2ZB69</accession>
<dbReference type="GO" id="GO:0006508">
    <property type="term" value="P:proteolysis"/>
    <property type="evidence" value="ECO:0007669"/>
    <property type="project" value="InterPro"/>
</dbReference>
<name>A0AAV2ZB69_9STRA</name>
<keyword evidence="6" id="KW-1185">Reference proteome</keyword>
<feature type="compositionally biased region" description="Polar residues" evidence="3">
    <location>
        <begin position="11"/>
        <end position="22"/>
    </location>
</feature>
<evidence type="ECO:0000256" key="1">
    <source>
        <dbReference type="ARBA" id="ARBA00008455"/>
    </source>
</evidence>
<evidence type="ECO:0000259" key="4">
    <source>
        <dbReference type="SMART" id="SM00645"/>
    </source>
</evidence>
<dbReference type="AlphaFoldDB" id="A0AAV2ZB69"/>
<dbReference type="EMBL" id="DAKRPA010000006">
    <property type="protein sequence ID" value="DBA04676.1"/>
    <property type="molecule type" value="Genomic_DNA"/>
</dbReference>
<dbReference type="Proteomes" id="UP001146120">
    <property type="component" value="Unassembled WGS sequence"/>
</dbReference>
<dbReference type="InterPro" id="IPR038765">
    <property type="entry name" value="Papain-like_cys_pep_sf"/>
</dbReference>
<comment type="caution">
    <text evidence="5">The sequence shown here is derived from an EMBL/GenBank/DDBJ whole genome shotgun (WGS) entry which is preliminary data.</text>
</comment>
<reference evidence="5" key="1">
    <citation type="submission" date="2022-11" db="EMBL/GenBank/DDBJ databases">
        <authorList>
            <person name="Morgan W.R."/>
            <person name="Tartar A."/>
        </authorList>
    </citation>
    <scope>NUCLEOTIDE SEQUENCE</scope>
    <source>
        <strain evidence="5">ARSEF 373</strain>
    </source>
</reference>